<evidence type="ECO:0000256" key="2">
    <source>
        <dbReference type="ARBA" id="ARBA00022448"/>
    </source>
</evidence>
<proteinExistence type="inferred from homology"/>
<dbReference type="PANTHER" id="PTHR43335:SF3">
    <property type="entry name" value="ABC TRANSPORTER"/>
    <property type="match status" value="1"/>
</dbReference>
<gene>
    <name evidence="6" type="ORF">J2S20_000024</name>
</gene>
<keyword evidence="3" id="KW-0547">Nucleotide-binding</keyword>
<comment type="caution">
    <text evidence="6">The sequence shown here is derived from an EMBL/GenBank/DDBJ whole genome shotgun (WGS) entry which is preliminary data.</text>
</comment>
<reference evidence="6" key="1">
    <citation type="submission" date="2023-07" db="EMBL/GenBank/DDBJ databases">
        <title>Genomic Encyclopedia of Type Strains, Phase IV (KMG-IV): sequencing the most valuable type-strain genomes for metagenomic binning, comparative biology and taxonomic classification.</title>
        <authorList>
            <person name="Goeker M."/>
        </authorList>
    </citation>
    <scope>NUCLEOTIDE SEQUENCE</scope>
    <source>
        <strain evidence="6">DSM 19659</strain>
    </source>
</reference>
<dbReference type="CDD" id="cd03230">
    <property type="entry name" value="ABC_DR_subfamily_A"/>
    <property type="match status" value="1"/>
</dbReference>
<dbReference type="SUPFAM" id="SSF52540">
    <property type="entry name" value="P-loop containing nucleoside triphosphate hydrolases"/>
    <property type="match status" value="1"/>
</dbReference>
<dbReference type="GO" id="GO:0005524">
    <property type="term" value="F:ATP binding"/>
    <property type="evidence" value="ECO:0007669"/>
    <property type="project" value="UniProtKB-KW"/>
</dbReference>
<dbReference type="InterPro" id="IPR027417">
    <property type="entry name" value="P-loop_NTPase"/>
</dbReference>
<accession>A0AAE3V842</accession>
<sequence>MLRVSRLEKHYGELRALKQLSLEVPEGALFGLMGQNGAGKTTLLRIIAGLLRPDSGEVQIDGLDTLRRTAEARMLIGYVPDYFGAYDNLSVIEYMEFFAAGFGLCGRTGRVRCEELLERVGLADRSRSELRALSRGMQQRISIARALIHDPAYLILDEPTSGLDPRSRFSVREMLCELCDSGKTVLISSHVLSELSEICTDIAILESGAVKVSGEVSQILARIENSNPLRISVLSGEKTALGIFRAHPLVRSVTLMDRSFSLAFEGTVEQEAELLRELIESDIPVSGFMREPGNLESFFLQMTGGGEERVILKNDDESDL</sequence>
<dbReference type="AlphaFoldDB" id="A0AAE3V842"/>
<evidence type="ECO:0000313" key="6">
    <source>
        <dbReference type="EMBL" id="MDQ0151350.1"/>
    </source>
</evidence>
<comment type="similarity">
    <text evidence="1">Belongs to the ABC transporter superfamily.</text>
</comment>
<keyword evidence="7" id="KW-1185">Reference proteome</keyword>
<name>A0AAE3V842_9FIRM</name>
<dbReference type="Pfam" id="PF00005">
    <property type="entry name" value="ABC_tran"/>
    <property type="match status" value="1"/>
</dbReference>
<feature type="domain" description="ABC transporter" evidence="5">
    <location>
        <begin position="2"/>
        <end position="232"/>
    </location>
</feature>
<dbReference type="PROSITE" id="PS50893">
    <property type="entry name" value="ABC_TRANSPORTER_2"/>
    <property type="match status" value="1"/>
</dbReference>
<evidence type="ECO:0000256" key="3">
    <source>
        <dbReference type="ARBA" id="ARBA00022741"/>
    </source>
</evidence>
<evidence type="ECO:0000259" key="5">
    <source>
        <dbReference type="PROSITE" id="PS50893"/>
    </source>
</evidence>
<dbReference type="RefSeq" id="WP_106612361.1">
    <property type="nucleotide sequence ID" value="NZ_JAUSTO010000001.1"/>
</dbReference>
<dbReference type="PANTHER" id="PTHR43335">
    <property type="entry name" value="ABC TRANSPORTER, ATP-BINDING PROTEIN"/>
    <property type="match status" value="1"/>
</dbReference>
<dbReference type="InterPro" id="IPR003593">
    <property type="entry name" value="AAA+_ATPase"/>
</dbReference>
<dbReference type="SMART" id="SM00382">
    <property type="entry name" value="AAA"/>
    <property type="match status" value="1"/>
</dbReference>
<dbReference type="EMBL" id="JAUSTO010000001">
    <property type="protein sequence ID" value="MDQ0151350.1"/>
    <property type="molecule type" value="Genomic_DNA"/>
</dbReference>
<protein>
    <submittedName>
        <fullName evidence="6">ABC-2 type transport system ATP-binding protein</fullName>
    </submittedName>
</protein>
<organism evidence="6 7">
    <name type="scientific">Moryella indoligenes</name>
    <dbReference type="NCBI Taxonomy" id="371674"/>
    <lineage>
        <taxon>Bacteria</taxon>
        <taxon>Bacillati</taxon>
        <taxon>Bacillota</taxon>
        <taxon>Clostridia</taxon>
        <taxon>Lachnospirales</taxon>
        <taxon>Lachnospiraceae</taxon>
        <taxon>Moryella</taxon>
    </lineage>
</organism>
<keyword evidence="4 6" id="KW-0067">ATP-binding</keyword>
<dbReference type="InterPro" id="IPR003439">
    <property type="entry name" value="ABC_transporter-like_ATP-bd"/>
</dbReference>
<dbReference type="Proteomes" id="UP001241537">
    <property type="component" value="Unassembled WGS sequence"/>
</dbReference>
<keyword evidence="2" id="KW-0813">Transport</keyword>
<evidence type="ECO:0000313" key="7">
    <source>
        <dbReference type="Proteomes" id="UP001241537"/>
    </source>
</evidence>
<evidence type="ECO:0000256" key="1">
    <source>
        <dbReference type="ARBA" id="ARBA00005417"/>
    </source>
</evidence>
<evidence type="ECO:0000256" key="4">
    <source>
        <dbReference type="ARBA" id="ARBA00022840"/>
    </source>
</evidence>
<dbReference type="Gene3D" id="3.40.50.300">
    <property type="entry name" value="P-loop containing nucleotide triphosphate hydrolases"/>
    <property type="match status" value="1"/>
</dbReference>
<dbReference type="GO" id="GO:0016887">
    <property type="term" value="F:ATP hydrolysis activity"/>
    <property type="evidence" value="ECO:0007669"/>
    <property type="project" value="InterPro"/>
</dbReference>